<dbReference type="EMBL" id="CP120997">
    <property type="protein sequence ID" value="WLQ32264.1"/>
    <property type="molecule type" value="Genomic_DNA"/>
</dbReference>
<keyword evidence="2" id="KW-0479">Metal-binding</keyword>
<evidence type="ECO:0000256" key="1">
    <source>
        <dbReference type="ARBA" id="ARBA00008425"/>
    </source>
</evidence>
<accession>A0ABY9HDH3</accession>
<feature type="compositionally biased region" description="Basic and acidic residues" evidence="5">
    <location>
        <begin position="1"/>
        <end position="14"/>
    </location>
</feature>
<dbReference type="InterPro" id="IPR042098">
    <property type="entry name" value="TauD-like_sf"/>
</dbReference>
<keyword evidence="4" id="KW-0408">Iron</keyword>
<evidence type="ECO:0000313" key="7">
    <source>
        <dbReference type="EMBL" id="WLQ32264.1"/>
    </source>
</evidence>
<dbReference type="SUPFAM" id="SSF51197">
    <property type="entry name" value="Clavaminate synthase-like"/>
    <property type="match status" value="1"/>
</dbReference>
<dbReference type="GO" id="GO:0051213">
    <property type="term" value="F:dioxygenase activity"/>
    <property type="evidence" value="ECO:0007669"/>
    <property type="project" value="UniProtKB-KW"/>
</dbReference>
<feature type="region of interest" description="Disordered" evidence="5">
    <location>
        <begin position="1"/>
        <end position="29"/>
    </location>
</feature>
<keyword evidence="3" id="KW-0560">Oxidoreductase</keyword>
<keyword evidence="7" id="KW-0223">Dioxygenase</keyword>
<proteinExistence type="inferred from homology"/>
<feature type="domain" description="TauD/TfdA-like" evidence="6">
    <location>
        <begin position="234"/>
        <end position="327"/>
    </location>
</feature>
<comment type="similarity">
    <text evidence="1">Belongs to the clavaminate synthase family.</text>
</comment>
<dbReference type="InterPro" id="IPR003819">
    <property type="entry name" value="TauD/TfdA-like"/>
</dbReference>
<evidence type="ECO:0000256" key="5">
    <source>
        <dbReference type="SAM" id="MobiDB-lite"/>
    </source>
</evidence>
<evidence type="ECO:0000256" key="4">
    <source>
        <dbReference type="ARBA" id="ARBA00023004"/>
    </source>
</evidence>
<dbReference type="Pfam" id="PF02668">
    <property type="entry name" value="TauD"/>
    <property type="match status" value="1"/>
</dbReference>
<dbReference type="Gene3D" id="3.60.130.10">
    <property type="entry name" value="Clavaminate synthase-like"/>
    <property type="match status" value="1"/>
</dbReference>
<evidence type="ECO:0000313" key="8">
    <source>
        <dbReference type="Proteomes" id="UP001239522"/>
    </source>
</evidence>
<name>A0ABY9HDH3_9ACTN</name>
<evidence type="ECO:0000256" key="2">
    <source>
        <dbReference type="ARBA" id="ARBA00022723"/>
    </source>
</evidence>
<gene>
    <name evidence="7" type="ORF">P8A18_01845</name>
</gene>
<protein>
    <submittedName>
        <fullName evidence="7">TauD/TfdA family dioxygenase</fullName>
    </submittedName>
</protein>
<evidence type="ECO:0000259" key="6">
    <source>
        <dbReference type="Pfam" id="PF02668"/>
    </source>
</evidence>
<sequence length="349" mass="37773">MVSHVDVFDQRDTEDSTPSGGPPVPWSGPGRLVRHRLSAAAADKAFALAKSCAAAYGSAHDEGFLADAPVLAHDLPSSVRRAANAARLDDRKHAFILSGNTIEPWLEPTPAFWHEADTEASGPYGFLLVLYAALLGDPIGWGTQQDGRVVTDVLPARGLEHSLVSASSERELGWHTEDAFSESRADHVGLFCLRDRGDIPTTLSCADPASLPRDIVRVLAQKRFVIHPDPSHSAAVGTGPDRERVALLSGPGEAPVLRIDRDFTVADEDDPEAVRAMEALIAQLDANMYEVVLGAGDVCFIDNRNVVHGRRPFRAGFDGKDRWLKRVNVVTDLRRTRDGRPSSSSRVVG</sequence>
<dbReference type="RefSeq" id="WP_306051120.1">
    <property type="nucleotide sequence ID" value="NZ_CP120997.1"/>
</dbReference>
<dbReference type="InterPro" id="IPR014503">
    <property type="entry name" value="Clavaminate_syn-like"/>
</dbReference>
<dbReference type="PIRSF" id="PIRSF019543">
    <property type="entry name" value="Clavaminate_syn"/>
    <property type="match status" value="1"/>
</dbReference>
<evidence type="ECO:0000256" key="3">
    <source>
        <dbReference type="ARBA" id="ARBA00023002"/>
    </source>
</evidence>
<dbReference type="Proteomes" id="UP001239522">
    <property type="component" value="Chromosome"/>
</dbReference>
<organism evidence="7 8">
    <name type="scientific">Streptomyces castrisilvae</name>
    <dbReference type="NCBI Taxonomy" id="3033811"/>
    <lineage>
        <taxon>Bacteria</taxon>
        <taxon>Bacillati</taxon>
        <taxon>Actinomycetota</taxon>
        <taxon>Actinomycetes</taxon>
        <taxon>Kitasatosporales</taxon>
        <taxon>Streptomycetaceae</taxon>
        <taxon>Streptomyces</taxon>
    </lineage>
</organism>
<keyword evidence="8" id="KW-1185">Reference proteome</keyword>
<reference evidence="7 8" key="1">
    <citation type="submission" date="2023-03" db="EMBL/GenBank/DDBJ databases">
        <title>Isolation and description of six Streptomyces strains from soil environments, able to metabolize different microbial glucans.</title>
        <authorList>
            <person name="Widen T."/>
            <person name="Larsbrink J."/>
        </authorList>
    </citation>
    <scope>NUCLEOTIDE SEQUENCE [LARGE SCALE GENOMIC DNA]</scope>
    <source>
        <strain evidence="7 8">Mut1</strain>
    </source>
</reference>